<organism evidence="5 6">
    <name type="scientific">Petrolisthes manimaculis</name>
    <dbReference type="NCBI Taxonomy" id="1843537"/>
    <lineage>
        <taxon>Eukaryota</taxon>
        <taxon>Metazoa</taxon>
        <taxon>Ecdysozoa</taxon>
        <taxon>Arthropoda</taxon>
        <taxon>Crustacea</taxon>
        <taxon>Multicrustacea</taxon>
        <taxon>Malacostraca</taxon>
        <taxon>Eumalacostraca</taxon>
        <taxon>Eucarida</taxon>
        <taxon>Decapoda</taxon>
        <taxon>Pleocyemata</taxon>
        <taxon>Anomura</taxon>
        <taxon>Galatheoidea</taxon>
        <taxon>Porcellanidae</taxon>
        <taxon>Petrolisthes</taxon>
    </lineage>
</organism>
<dbReference type="PRINTS" id="PR00098">
    <property type="entry name" value="CPSASE"/>
</dbReference>
<keyword evidence="3" id="KW-0067">ATP-binding</keyword>
<dbReference type="GO" id="GO:0006228">
    <property type="term" value="P:UTP biosynthetic process"/>
    <property type="evidence" value="ECO:0007669"/>
    <property type="project" value="TreeGrafter"/>
</dbReference>
<feature type="domain" description="Carbamoyl phosphate synthase ATP-binding" evidence="4">
    <location>
        <begin position="13"/>
        <end position="93"/>
    </location>
</feature>
<dbReference type="GO" id="GO:0004088">
    <property type="term" value="F:carbamoyl-phosphate synthase (glutamine-hydrolyzing) activity"/>
    <property type="evidence" value="ECO:0007669"/>
    <property type="project" value="TreeGrafter"/>
</dbReference>
<keyword evidence="6" id="KW-1185">Reference proteome</keyword>
<dbReference type="GO" id="GO:0006541">
    <property type="term" value="P:glutamine metabolic process"/>
    <property type="evidence" value="ECO:0007669"/>
    <property type="project" value="TreeGrafter"/>
</dbReference>
<dbReference type="PANTHER" id="PTHR11405:SF5">
    <property type="entry name" value="CAD PROTEIN"/>
    <property type="match status" value="1"/>
</dbReference>
<dbReference type="GO" id="GO:0006207">
    <property type="term" value="P:'de novo' pyrimidine nucleobase biosynthetic process"/>
    <property type="evidence" value="ECO:0007669"/>
    <property type="project" value="TreeGrafter"/>
</dbReference>
<dbReference type="Proteomes" id="UP001292094">
    <property type="component" value="Unassembled WGS sequence"/>
</dbReference>
<dbReference type="InterPro" id="IPR005483">
    <property type="entry name" value="CPSase_dom"/>
</dbReference>
<dbReference type="Pfam" id="PF02786">
    <property type="entry name" value="CPSase_L_D2"/>
    <property type="match status" value="1"/>
</dbReference>
<dbReference type="GO" id="GO:0004151">
    <property type="term" value="F:dihydroorotase activity"/>
    <property type="evidence" value="ECO:0007669"/>
    <property type="project" value="TreeGrafter"/>
</dbReference>
<evidence type="ECO:0000313" key="5">
    <source>
        <dbReference type="EMBL" id="KAK4296324.1"/>
    </source>
</evidence>
<evidence type="ECO:0000256" key="3">
    <source>
        <dbReference type="ARBA" id="ARBA00022840"/>
    </source>
</evidence>
<dbReference type="PANTHER" id="PTHR11405">
    <property type="entry name" value="CARBAMOYLTRANSFERASE FAMILY MEMBER"/>
    <property type="match status" value="1"/>
</dbReference>
<dbReference type="EMBL" id="JAWZYT010003883">
    <property type="protein sequence ID" value="KAK4296324.1"/>
    <property type="molecule type" value="Genomic_DNA"/>
</dbReference>
<evidence type="ECO:0000259" key="4">
    <source>
        <dbReference type="Pfam" id="PF02786"/>
    </source>
</evidence>
<protein>
    <recommendedName>
        <fullName evidence="4">Carbamoyl phosphate synthase ATP-binding domain-containing protein</fullName>
    </recommendedName>
</protein>
<name>A0AAE1NVN9_9EUCA</name>
<comment type="caution">
    <text evidence="5">The sequence shown here is derived from an EMBL/GenBank/DDBJ whole genome shotgun (WGS) entry which is preliminary data.</text>
</comment>
<evidence type="ECO:0000313" key="6">
    <source>
        <dbReference type="Proteomes" id="UP001292094"/>
    </source>
</evidence>
<dbReference type="GO" id="GO:0019240">
    <property type="term" value="P:citrulline biosynthetic process"/>
    <property type="evidence" value="ECO:0007669"/>
    <property type="project" value="TreeGrafter"/>
</dbReference>
<keyword evidence="2" id="KW-0547">Nucleotide-binding</keyword>
<proteinExistence type="predicted"/>
<sequence length="119" mass="13554">MVVTCDQPSSVVFTPTLYSDKSLKGWKEVEYEIVRDAYDNCIAVCNMENINPLGIHTGESLVVAPSQTLSHREYHRLRTAALKVVRWLGVVDDYYIIEVNGQHQLITSISPIILNHRIR</sequence>
<evidence type="ECO:0000256" key="2">
    <source>
        <dbReference type="ARBA" id="ARBA00022741"/>
    </source>
</evidence>
<dbReference type="GO" id="GO:0005829">
    <property type="term" value="C:cytosol"/>
    <property type="evidence" value="ECO:0007669"/>
    <property type="project" value="TreeGrafter"/>
</dbReference>
<dbReference type="SUPFAM" id="SSF56059">
    <property type="entry name" value="Glutathione synthetase ATP-binding domain-like"/>
    <property type="match status" value="1"/>
</dbReference>
<reference evidence="5" key="1">
    <citation type="submission" date="2023-11" db="EMBL/GenBank/DDBJ databases">
        <title>Genome assemblies of two species of porcelain crab, Petrolisthes cinctipes and Petrolisthes manimaculis (Anomura: Porcellanidae).</title>
        <authorList>
            <person name="Angst P."/>
        </authorList>
    </citation>
    <scope>NUCLEOTIDE SEQUENCE</scope>
    <source>
        <strain evidence="5">PB745_02</strain>
        <tissue evidence="5">Gill</tissue>
    </source>
</reference>
<evidence type="ECO:0000256" key="1">
    <source>
        <dbReference type="ARBA" id="ARBA00022598"/>
    </source>
</evidence>
<dbReference type="GO" id="GO:0005524">
    <property type="term" value="F:ATP binding"/>
    <property type="evidence" value="ECO:0007669"/>
    <property type="project" value="UniProtKB-KW"/>
</dbReference>
<keyword evidence="1" id="KW-0436">Ligase</keyword>
<dbReference type="InterPro" id="IPR005479">
    <property type="entry name" value="CPAse_ATP-bd"/>
</dbReference>
<gene>
    <name evidence="5" type="ORF">Pmani_031170</name>
</gene>
<dbReference type="GO" id="GO:0004070">
    <property type="term" value="F:aspartate carbamoyltransferase activity"/>
    <property type="evidence" value="ECO:0007669"/>
    <property type="project" value="TreeGrafter"/>
</dbReference>
<accession>A0AAE1NVN9</accession>
<dbReference type="AlphaFoldDB" id="A0AAE1NVN9"/>
<dbReference type="Gene3D" id="3.30.470.20">
    <property type="entry name" value="ATP-grasp fold, B domain"/>
    <property type="match status" value="1"/>
</dbReference>